<proteinExistence type="predicted"/>
<dbReference type="EMBL" id="CP000083">
    <property type="protein sequence ID" value="AAZ26019.1"/>
    <property type="molecule type" value="Genomic_DNA"/>
</dbReference>
<evidence type="ECO:0000313" key="1">
    <source>
        <dbReference type="EMBL" id="AAZ26019.1"/>
    </source>
</evidence>
<dbReference type="KEGG" id="cps:CPS_1649"/>
<protein>
    <recommendedName>
        <fullName evidence="3">DUF2971 domain-containing protein</fullName>
    </recommendedName>
</protein>
<dbReference type="DNASU" id="3520267"/>
<name>Q484X8_COLP3</name>
<dbReference type="HOGENOM" id="CLU_061528_1_0_6"/>
<evidence type="ECO:0000313" key="2">
    <source>
        <dbReference type="Proteomes" id="UP000000547"/>
    </source>
</evidence>
<evidence type="ECO:0008006" key="3">
    <source>
        <dbReference type="Google" id="ProtNLM"/>
    </source>
</evidence>
<dbReference type="InterPro" id="IPR021352">
    <property type="entry name" value="DUF2971"/>
</dbReference>
<sequence length="274" mass="31504">MLIYHYTTVDTFLKILDSKAIWASDLSKMNDPQEFTIGIELIKKFYQKKFPDLLHWFENDRFVGLDNEQLLLGCSFSENPDDLSQWRAYGDDGKGVVIGINRRILSASNTLTIPAFYKKDERTASFVHFHKVIYDKQEFENSVKELLDNIGDFINDTVESFKLSIGLSRLACSFKSDFYKTEQEIRAILEHSKRSDIYLDESLKKHKLFDVKFRLSQFGLVPYCKVNLSNADASSIQTVKLGPKCNISKKDLEFMLLATGNKDILVSTSAGQYR</sequence>
<reference evidence="1" key="1">
    <citation type="journal article" date="2005" name="Proc. Natl. Acad. Sci. U.S.A.">
        <title>The psychrophilic lifestyle as revealed by the genome sequence of Colwellia psychrerythraea 34H through genomic and proteomic analyses.</title>
        <authorList>
            <person name="Methe B.A."/>
            <person name="Nelson K.E."/>
            <person name="Deming J.W."/>
            <person name="Momen B."/>
            <person name="Melamud E."/>
            <person name="Zhang X."/>
            <person name="Moult J."/>
            <person name="Madupu R."/>
            <person name="Nelson W.C."/>
            <person name="Dodson R.J."/>
            <person name="Brinkac L.M."/>
            <person name="Daugherty S.C."/>
            <person name="Durkin A.S."/>
            <person name="DeBoy R.T."/>
            <person name="Kolonay J.F."/>
            <person name="Sullivan S.A."/>
            <person name="Zhou L."/>
            <person name="Davidsen T.M."/>
            <person name="Wu M."/>
            <person name="Huston A.L."/>
            <person name="Lewis M."/>
            <person name="Weaver B."/>
            <person name="Weidman J.F."/>
            <person name="Khouri H."/>
            <person name="Utterback T.R."/>
            <person name="Feldblyum T.V."/>
            <person name="Fraser C.M."/>
        </authorList>
    </citation>
    <scope>NUCLEOTIDE SEQUENCE [LARGE SCALE GENOMIC DNA]</scope>
    <source>
        <strain evidence="1">34H</strain>
    </source>
</reference>
<organism evidence="1 2">
    <name type="scientific">Colwellia psychrerythraea (strain 34H / ATCC BAA-681)</name>
    <name type="common">Vibrio psychroerythus</name>
    <dbReference type="NCBI Taxonomy" id="167879"/>
    <lineage>
        <taxon>Bacteria</taxon>
        <taxon>Pseudomonadati</taxon>
        <taxon>Pseudomonadota</taxon>
        <taxon>Gammaproteobacteria</taxon>
        <taxon>Alteromonadales</taxon>
        <taxon>Colwelliaceae</taxon>
        <taxon>Colwellia</taxon>
    </lineage>
</organism>
<dbReference type="STRING" id="167879.CPS_1649"/>
<gene>
    <name evidence="1" type="ordered locus">CPS_1649</name>
</gene>
<dbReference type="AlphaFoldDB" id="Q484X8"/>
<dbReference type="Pfam" id="PF11185">
    <property type="entry name" value="DUF2971"/>
    <property type="match status" value="1"/>
</dbReference>
<accession>Q484X8</accession>
<dbReference type="Proteomes" id="UP000000547">
    <property type="component" value="Chromosome"/>
</dbReference>
<dbReference type="RefSeq" id="WP_011042481.1">
    <property type="nucleotide sequence ID" value="NC_003910.7"/>
</dbReference>